<feature type="compositionally biased region" description="Gly residues" evidence="8">
    <location>
        <begin position="627"/>
        <end position="638"/>
    </location>
</feature>
<feature type="compositionally biased region" description="Low complexity" evidence="8">
    <location>
        <begin position="277"/>
        <end position="290"/>
    </location>
</feature>
<keyword evidence="6" id="KW-0206">Cytoskeleton</keyword>
<proteinExistence type="inferred from homology"/>
<evidence type="ECO:0000256" key="4">
    <source>
        <dbReference type="ARBA" id="ARBA00022701"/>
    </source>
</evidence>
<comment type="similarity">
    <text evidence="2">Belongs to the nudE family.</text>
</comment>
<organism evidence="10 11">
    <name type="scientific">Endocarpon pusillum</name>
    <dbReference type="NCBI Taxonomy" id="364733"/>
    <lineage>
        <taxon>Eukaryota</taxon>
        <taxon>Fungi</taxon>
        <taxon>Dikarya</taxon>
        <taxon>Ascomycota</taxon>
        <taxon>Pezizomycotina</taxon>
        <taxon>Eurotiomycetes</taxon>
        <taxon>Chaetothyriomycetidae</taxon>
        <taxon>Verrucariales</taxon>
        <taxon>Verrucariaceae</taxon>
        <taxon>Endocarpon</taxon>
    </lineage>
</organism>
<dbReference type="Gene3D" id="6.10.250.1080">
    <property type="match status" value="1"/>
</dbReference>
<feature type="compositionally biased region" description="Polar residues" evidence="8">
    <location>
        <begin position="257"/>
        <end position="276"/>
    </location>
</feature>
<evidence type="ECO:0000256" key="8">
    <source>
        <dbReference type="SAM" id="MobiDB-lite"/>
    </source>
</evidence>
<reference evidence="10" key="1">
    <citation type="submission" date="2020-02" db="EMBL/GenBank/DDBJ databases">
        <authorList>
            <person name="Palmer J.M."/>
        </authorList>
    </citation>
    <scope>NUCLEOTIDE SEQUENCE</scope>
    <source>
        <strain evidence="10">EPUS1.4</strain>
        <tissue evidence="10">Thallus</tissue>
    </source>
</reference>
<feature type="compositionally biased region" description="Low complexity" evidence="8">
    <location>
        <begin position="221"/>
        <end position="235"/>
    </location>
</feature>
<feature type="region of interest" description="Disordered" evidence="8">
    <location>
        <begin position="214"/>
        <end position="678"/>
    </location>
</feature>
<dbReference type="PANTHER" id="PTHR10921">
    <property type="entry name" value="NUCLEAR DISTRIBUTION PROTEIN NUDE HOMOLOG 1"/>
    <property type="match status" value="1"/>
</dbReference>
<sequence length="678" mass="72995">MTLSDGMSSPPPGPSTSASEAIAYYKAQYESLESELAEFQASSKELEAELEKDIDAAEKRERQLKEKADNLNYEVDEWKTKYKQAKAEANAAQNTLQKEITTLRDANRTLQMRLRDTEVANDDFERQQRNTESSLEDLESKYSMAIERSVMMEEEVKVGEQEREALRIAAQRLRDELSDLRIEAEIIKERLRKAEAHVDHQRKFPFLETLATSVSPRSELSPTTTDSSPSFDTPPGKTVSSSGLSDTHTPPSPPMSEKSSNATKPLKTPSMSKTRMSITSNTTPRPSTTSLKPASYARGPSVSVAAGRSTPSTHFRQSMSRPSTVPKRQGGLAQSNSIHHLHNLQGKMQRLTERVHTAKSKLPGPVNTPPRPSPRIGPTQASNIPATVTMRSNRKHANGSTVSGSDSLPGSVNQQTDKPNSTTKSSSASISTPTPSVKPKPSRQSFTIMPPPASTPNRTQTQTQTQTAVDKSHTPFVRPGSRASASTISSRASANPPPSSNSNIHNYRSGHPHMHSRASMSISHTPLGKRGGQRFTPNASTDRIRPKSSLSNYGYDGAMDEEDDDSALQEGESATPTPRRTSIHFGRSGRLSDIGIGGGGTSVGGKRLSISRLPAPTSTAAGSGRVSFGGGGGGGSGVRGRNARDSGFEDPRPSSSKSNSSFTLAGVGEDDADLDETF</sequence>
<feature type="compositionally biased region" description="Polar residues" evidence="8">
    <location>
        <begin position="379"/>
        <end position="391"/>
    </location>
</feature>
<dbReference type="GO" id="GO:0000132">
    <property type="term" value="P:establishment of mitotic spindle orientation"/>
    <property type="evidence" value="ECO:0007669"/>
    <property type="project" value="TreeGrafter"/>
</dbReference>
<keyword evidence="3" id="KW-0963">Cytoplasm</keyword>
<gene>
    <name evidence="10" type="ORF">GJ744_009938</name>
</gene>
<evidence type="ECO:0000256" key="6">
    <source>
        <dbReference type="ARBA" id="ARBA00023212"/>
    </source>
</evidence>
<dbReference type="InterPro" id="IPR033494">
    <property type="entry name" value="NUDE"/>
</dbReference>
<evidence type="ECO:0000256" key="2">
    <source>
        <dbReference type="ARBA" id="ARBA00007429"/>
    </source>
</evidence>
<feature type="compositionally biased region" description="Polar residues" evidence="8">
    <location>
        <begin position="398"/>
        <end position="418"/>
    </location>
</feature>
<feature type="compositionally biased region" description="Acidic residues" evidence="8">
    <location>
        <begin position="668"/>
        <end position="678"/>
    </location>
</feature>
<feature type="compositionally biased region" description="Pro residues" evidence="8">
    <location>
        <begin position="366"/>
        <end position="375"/>
    </location>
</feature>
<dbReference type="GO" id="GO:0047496">
    <property type="term" value="P:vesicle transport along microtubule"/>
    <property type="evidence" value="ECO:0007669"/>
    <property type="project" value="TreeGrafter"/>
</dbReference>
<dbReference type="InterPro" id="IPR006964">
    <property type="entry name" value="NUDE_dom"/>
</dbReference>
<feature type="compositionally biased region" description="Basic and acidic residues" evidence="8">
    <location>
        <begin position="642"/>
        <end position="652"/>
    </location>
</feature>
<dbReference type="GO" id="GO:0005871">
    <property type="term" value="C:kinesin complex"/>
    <property type="evidence" value="ECO:0007669"/>
    <property type="project" value="TreeGrafter"/>
</dbReference>
<dbReference type="GO" id="GO:0005874">
    <property type="term" value="C:microtubule"/>
    <property type="evidence" value="ECO:0007669"/>
    <property type="project" value="UniProtKB-KW"/>
</dbReference>
<evidence type="ECO:0000256" key="7">
    <source>
        <dbReference type="SAM" id="Coils"/>
    </source>
</evidence>
<feature type="compositionally biased region" description="Acidic residues" evidence="8">
    <location>
        <begin position="558"/>
        <end position="567"/>
    </location>
</feature>
<dbReference type="PANTHER" id="PTHR10921:SF1">
    <property type="entry name" value="NUCLEAR DISTRIBUTION PROTEIN NUDE HOMOLOG"/>
    <property type="match status" value="1"/>
</dbReference>
<keyword evidence="11" id="KW-1185">Reference proteome</keyword>
<name>A0A8H7AI92_9EURO</name>
<dbReference type="GO" id="GO:0007020">
    <property type="term" value="P:microtubule nucleation"/>
    <property type="evidence" value="ECO:0007669"/>
    <property type="project" value="TreeGrafter"/>
</dbReference>
<feature type="compositionally biased region" description="Low complexity" evidence="8">
    <location>
        <begin position="419"/>
        <end position="439"/>
    </location>
</feature>
<dbReference type="GO" id="GO:0008017">
    <property type="term" value="F:microtubule binding"/>
    <property type="evidence" value="ECO:0007669"/>
    <property type="project" value="InterPro"/>
</dbReference>
<feature type="compositionally biased region" description="Polar residues" evidence="8">
    <location>
        <begin position="238"/>
        <end position="249"/>
    </location>
</feature>
<evidence type="ECO:0000313" key="11">
    <source>
        <dbReference type="Proteomes" id="UP000606974"/>
    </source>
</evidence>
<feature type="coiled-coil region" evidence="7">
    <location>
        <begin position="22"/>
        <end position="197"/>
    </location>
</feature>
<feature type="domain" description="NUDE" evidence="9">
    <location>
        <begin position="134"/>
        <end position="304"/>
    </location>
</feature>
<evidence type="ECO:0000256" key="3">
    <source>
        <dbReference type="ARBA" id="ARBA00022490"/>
    </source>
</evidence>
<dbReference type="OrthoDB" id="5877028at2759"/>
<protein>
    <recommendedName>
        <fullName evidence="9">NUDE domain-containing protein</fullName>
    </recommendedName>
</protein>
<dbReference type="AlphaFoldDB" id="A0A8H7AI92"/>
<keyword evidence="4" id="KW-0493">Microtubule</keyword>
<dbReference type="Pfam" id="PF04880">
    <property type="entry name" value="NUDE_C"/>
    <property type="match status" value="1"/>
</dbReference>
<dbReference type="GO" id="GO:0051642">
    <property type="term" value="P:centrosome localization"/>
    <property type="evidence" value="ECO:0007669"/>
    <property type="project" value="TreeGrafter"/>
</dbReference>
<dbReference type="EMBL" id="JAACFV010000061">
    <property type="protein sequence ID" value="KAF7507904.1"/>
    <property type="molecule type" value="Genomic_DNA"/>
</dbReference>
<dbReference type="GO" id="GO:0000776">
    <property type="term" value="C:kinetochore"/>
    <property type="evidence" value="ECO:0007669"/>
    <property type="project" value="TreeGrafter"/>
</dbReference>
<dbReference type="GO" id="GO:0007059">
    <property type="term" value="P:chromosome segregation"/>
    <property type="evidence" value="ECO:0007669"/>
    <property type="project" value="TreeGrafter"/>
</dbReference>
<comment type="caution">
    <text evidence="10">The sequence shown here is derived from an EMBL/GenBank/DDBJ whole genome shotgun (WGS) entry which is preliminary data.</text>
</comment>
<evidence type="ECO:0000313" key="10">
    <source>
        <dbReference type="EMBL" id="KAF7507904.1"/>
    </source>
</evidence>
<keyword evidence="5 7" id="KW-0175">Coiled coil</keyword>
<accession>A0A8H7AI92</accession>
<evidence type="ECO:0000259" key="9">
    <source>
        <dbReference type="Pfam" id="PF04880"/>
    </source>
</evidence>
<evidence type="ECO:0000256" key="5">
    <source>
        <dbReference type="ARBA" id="ARBA00023054"/>
    </source>
</evidence>
<evidence type="ECO:0000256" key="1">
    <source>
        <dbReference type="ARBA" id="ARBA00004245"/>
    </source>
</evidence>
<feature type="compositionally biased region" description="Low complexity" evidence="8">
    <location>
        <begin position="481"/>
        <end position="494"/>
    </location>
</feature>
<feature type="compositionally biased region" description="Polar residues" evidence="8">
    <location>
        <begin position="309"/>
        <end position="323"/>
    </location>
</feature>
<dbReference type="Proteomes" id="UP000606974">
    <property type="component" value="Unassembled WGS sequence"/>
</dbReference>
<comment type="subcellular location">
    <subcellularLocation>
        <location evidence="1">Cytoplasm</location>
        <location evidence="1">Cytoskeleton</location>
    </subcellularLocation>
</comment>